<organism evidence="1 2">
    <name type="scientific">Citricoccus muralis</name>
    <dbReference type="NCBI Taxonomy" id="169134"/>
    <lineage>
        <taxon>Bacteria</taxon>
        <taxon>Bacillati</taxon>
        <taxon>Actinomycetota</taxon>
        <taxon>Actinomycetes</taxon>
        <taxon>Micrococcales</taxon>
        <taxon>Micrococcaceae</taxon>
        <taxon>Citricoccus</taxon>
    </lineage>
</organism>
<reference evidence="1 2" key="1">
    <citation type="submission" date="2023-04" db="EMBL/GenBank/DDBJ databases">
        <title>Funneling lignin-derived compounds into biodiesel using alkali-halophilic Citricoccus sp. P2.</title>
        <authorList>
            <person name="Luo C.-B."/>
        </authorList>
    </citation>
    <scope>NUCLEOTIDE SEQUENCE [LARGE SCALE GENOMIC DNA]</scope>
    <source>
        <strain evidence="1 2">P2</strain>
    </source>
</reference>
<protein>
    <submittedName>
        <fullName evidence="1">Uncharacterized protein</fullName>
    </submittedName>
</protein>
<accession>A0ABY8H522</accession>
<evidence type="ECO:0000313" key="1">
    <source>
        <dbReference type="EMBL" id="WFP16234.1"/>
    </source>
</evidence>
<proteinExistence type="predicted"/>
<dbReference type="EMBL" id="CP121252">
    <property type="protein sequence ID" value="WFP16234.1"/>
    <property type="molecule type" value="Genomic_DNA"/>
</dbReference>
<gene>
    <name evidence="1" type="ORF">P8192_12725</name>
</gene>
<dbReference type="Proteomes" id="UP001219037">
    <property type="component" value="Chromosome"/>
</dbReference>
<sequence length="67" mass="7179">MTSEFLSSGSWPVAVLITHPSTSLKQHNGMNSQSLCSFLFSCSVPRISTDHHVAIDASSNNSATERA</sequence>
<name>A0ABY8H522_9MICC</name>
<dbReference type="RefSeq" id="WP_278157387.1">
    <property type="nucleotide sequence ID" value="NZ_CP121252.1"/>
</dbReference>
<evidence type="ECO:0000313" key="2">
    <source>
        <dbReference type="Proteomes" id="UP001219037"/>
    </source>
</evidence>
<keyword evidence="2" id="KW-1185">Reference proteome</keyword>